<dbReference type="EMBL" id="CP006577">
    <property type="protein sequence ID" value="AIG99136.1"/>
    <property type="molecule type" value="Genomic_DNA"/>
</dbReference>
<dbReference type="NCBIfam" id="TIGR00153">
    <property type="entry name" value="TIGR00153 family protein"/>
    <property type="match status" value="1"/>
</dbReference>
<dbReference type="Gene3D" id="1.20.58.220">
    <property type="entry name" value="Phosphate transport system protein phou homolog 2, domain 2"/>
    <property type="match status" value="1"/>
</dbReference>
<evidence type="ECO:0000256" key="1">
    <source>
        <dbReference type="ARBA" id="ARBA00008591"/>
    </source>
</evidence>
<gene>
    <name evidence="2" type="ORF">AFULGI_00024190</name>
</gene>
<sequence length="211" mass="24170">MIDRIKKIVFGGEREREVVELIGKQVELIIDTCELMKSIIERSDEAVVGDVCEAEKLGDAIRRDIVLKIHSGAFIPALRSDFCNLAEELDEILDELEDIAMLYLLIDFIPDELRDEFIRIADTNSKMAYLLLDAFNALEEGGLSDILLKIKILEEQIDSMKGRIYEKLKNIDFSGYAEWYYFIKFVEKLLNVSDLIEDAGDTIQVLNVSIR</sequence>
<dbReference type="HOGENOM" id="CLU_104916_1_1_2"/>
<proteinExistence type="inferred from homology"/>
<evidence type="ECO:0008006" key="4">
    <source>
        <dbReference type="Google" id="ProtNLM"/>
    </source>
</evidence>
<dbReference type="RefSeq" id="WP_048096260.1">
    <property type="nucleotide sequence ID" value="NZ_CP006577.1"/>
</dbReference>
<comment type="similarity">
    <text evidence="1">Belongs to the UPF0111 family.</text>
</comment>
<evidence type="ECO:0000313" key="2">
    <source>
        <dbReference type="EMBL" id="AIG99136.1"/>
    </source>
</evidence>
<dbReference type="KEGG" id="afg:AFULGI_00024190"/>
<organism evidence="2 3">
    <name type="scientific">Archaeoglobus fulgidus DSM 8774</name>
    <dbReference type="NCBI Taxonomy" id="1344584"/>
    <lineage>
        <taxon>Archaea</taxon>
        <taxon>Methanobacteriati</taxon>
        <taxon>Methanobacteriota</taxon>
        <taxon>Archaeoglobi</taxon>
        <taxon>Archaeoglobales</taxon>
        <taxon>Archaeoglobaceae</taxon>
        <taxon>Archaeoglobus</taxon>
    </lineage>
</organism>
<protein>
    <recommendedName>
        <fullName evidence="4">TIGR00153 family protein</fullName>
    </recommendedName>
</protein>
<reference evidence="2 3" key="1">
    <citation type="submission" date="2013-07" db="EMBL/GenBank/DDBJ databases">
        <title>Genome of Archaeoglobus fulgidus.</title>
        <authorList>
            <person name="Fiebig A."/>
            <person name="Birkeland N.-K."/>
        </authorList>
    </citation>
    <scope>NUCLEOTIDE SEQUENCE [LARGE SCALE GENOMIC DNA]</scope>
    <source>
        <strain evidence="2 3">DSM 8774</strain>
    </source>
</reference>
<dbReference type="Proteomes" id="UP000028501">
    <property type="component" value="Chromosome"/>
</dbReference>
<accession>A0A075WGL5</accession>
<evidence type="ECO:0000313" key="3">
    <source>
        <dbReference type="Proteomes" id="UP000028501"/>
    </source>
</evidence>
<dbReference type="Pfam" id="PF01865">
    <property type="entry name" value="PhoU_div"/>
    <property type="match status" value="1"/>
</dbReference>
<dbReference type="AlphaFoldDB" id="A0A075WGL5"/>
<dbReference type="SUPFAM" id="SSF109755">
    <property type="entry name" value="PhoU-like"/>
    <property type="match status" value="1"/>
</dbReference>
<dbReference type="GeneID" id="24795896"/>
<dbReference type="InterPro" id="IPR002727">
    <property type="entry name" value="DUF47"/>
</dbReference>
<dbReference type="InterPro" id="IPR018445">
    <property type="entry name" value="Put_Phosphate_transp_reg"/>
</dbReference>
<dbReference type="PANTHER" id="PTHR36536">
    <property type="entry name" value="UPF0111 PROTEIN HI_1603"/>
    <property type="match status" value="1"/>
</dbReference>
<name>A0A075WGL5_ARCFL</name>
<dbReference type="InterPro" id="IPR038078">
    <property type="entry name" value="PhoU-like_sf"/>
</dbReference>
<dbReference type="PANTHER" id="PTHR36536:SF3">
    <property type="entry name" value="UPF0111 PROTEIN HI_1603"/>
    <property type="match status" value="1"/>
</dbReference>